<dbReference type="RefSeq" id="WP_213235163.1">
    <property type="nucleotide sequence ID" value="NZ_JAHBCL010000002.1"/>
</dbReference>
<evidence type="ECO:0000259" key="1">
    <source>
        <dbReference type="Pfam" id="PF01979"/>
    </source>
</evidence>
<evidence type="ECO:0000313" key="3">
    <source>
        <dbReference type="Proteomes" id="UP000746471"/>
    </source>
</evidence>
<dbReference type="PANTHER" id="PTHR43135:SF3">
    <property type="entry name" value="ALPHA-D-RIBOSE 1-METHYLPHOSPHONATE 5-TRIPHOSPHATE DIPHOSPHATASE"/>
    <property type="match status" value="1"/>
</dbReference>
<sequence length="410" mass="46243">MILIQNTNVLTMQGDEVLENVDVLTDKGKIIKLVKHAPNYSEKDVRIVKGEGRYLMPSLFDAHAHLNSSEMSYLFIANGITGIRHLSGGEMAMAFAASIERGEHIGPNVYASGPIYDGSEAIDKSPTYRYIATKEEAIKAVDDTIAEGYRWVKTYPAILPEHLEALMAHARERGIKVCGHMSYHVDHKTLCDWGYHCCEHSSSLPNDPESIAYLAEAGMWFCPTQVVCETLPDYVWNRKKLTDLPHYEYVPQKIRDFWEAKNEKIIEGYKRRGMKPDINVVINRGKTFMAHSKRVMAGSDTMYPGMIAGFSLHDELYKLVHLYGQTNGDVLRMATVNPAAYIGLSDCKGQVRVGFDSDLLLLNGNPLEDITATQKIEGVMKGETYYDRSALDDLLKRSQTEPVDFFERLF</sequence>
<dbReference type="Gene3D" id="2.30.40.10">
    <property type="entry name" value="Urease, subunit C, domain 1"/>
    <property type="match status" value="1"/>
</dbReference>
<dbReference type="SUPFAM" id="SSF51338">
    <property type="entry name" value="Composite domain of metallo-dependent hydrolases"/>
    <property type="match status" value="2"/>
</dbReference>
<evidence type="ECO:0000313" key="2">
    <source>
        <dbReference type="EMBL" id="MBS7525381.1"/>
    </source>
</evidence>
<reference evidence="2 3" key="1">
    <citation type="submission" date="2021-05" db="EMBL/GenBank/DDBJ databases">
        <title>Fusibacter ferrireducens sp. nov., an anaerobic, sulfur- and Fe-reducing bacterium isolated from the mangrove sediment.</title>
        <authorList>
            <person name="Qiu D."/>
        </authorList>
    </citation>
    <scope>NUCLEOTIDE SEQUENCE [LARGE SCALE GENOMIC DNA]</scope>
    <source>
        <strain evidence="2 3">DSM 12116</strain>
    </source>
</reference>
<feature type="domain" description="Amidohydrolase-related" evidence="1">
    <location>
        <begin position="54"/>
        <end position="381"/>
    </location>
</feature>
<dbReference type="InterPro" id="IPR032466">
    <property type="entry name" value="Metal_Hydrolase"/>
</dbReference>
<protein>
    <submittedName>
        <fullName evidence="2">Amidohydrolase family protein</fullName>
    </submittedName>
</protein>
<keyword evidence="3" id="KW-1185">Reference proteome</keyword>
<dbReference type="Gene3D" id="1.20.58.520">
    <property type="entry name" value="Amidohydrolase"/>
    <property type="match status" value="1"/>
</dbReference>
<dbReference type="PANTHER" id="PTHR43135">
    <property type="entry name" value="ALPHA-D-RIBOSE 1-METHYLPHOSPHONATE 5-TRIPHOSPHATE DIPHOSPHATASE"/>
    <property type="match status" value="1"/>
</dbReference>
<dbReference type="EMBL" id="JAHBCL010000002">
    <property type="protein sequence ID" value="MBS7525381.1"/>
    <property type="molecule type" value="Genomic_DNA"/>
</dbReference>
<accession>A0ABS5PLZ7</accession>
<dbReference type="Proteomes" id="UP000746471">
    <property type="component" value="Unassembled WGS sequence"/>
</dbReference>
<dbReference type="InterPro" id="IPR011059">
    <property type="entry name" value="Metal-dep_hydrolase_composite"/>
</dbReference>
<organism evidence="2 3">
    <name type="scientific">Fusibacter paucivorans</name>
    <dbReference type="NCBI Taxonomy" id="76009"/>
    <lineage>
        <taxon>Bacteria</taxon>
        <taxon>Bacillati</taxon>
        <taxon>Bacillota</taxon>
        <taxon>Clostridia</taxon>
        <taxon>Eubacteriales</taxon>
        <taxon>Eubacteriales Family XII. Incertae Sedis</taxon>
        <taxon>Fusibacter</taxon>
    </lineage>
</organism>
<dbReference type="SUPFAM" id="SSF51556">
    <property type="entry name" value="Metallo-dependent hydrolases"/>
    <property type="match status" value="1"/>
</dbReference>
<dbReference type="Pfam" id="PF01979">
    <property type="entry name" value="Amidohydro_1"/>
    <property type="match status" value="1"/>
</dbReference>
<name>A0ABS5PLZ7_9FIRM</name>
<proteinExistence type="predicted"/>
<dbReference type="InterPro" id="IPR006680">
    <property type="entry name" value="Amidohydro-rel"/>
</dbReference>
<comment type="caution">
    <text evidence="2">The sequence shown here is derived from an EMBL/GenBank/DDBJ whole genome shotgun (WGS) entry which is preliminary data.</text>
</comment>
<gene>
    <name evidence="2" type="ORF">KHM83_01675</name>
</gene>
<dbReference type="Gene3D" id="3.40.50.10910">
    <property type="entry name" value="Amidohydrolase"/>
    <property type="match status" value="1"/>
</dbReference>
<dbReference type="InterPro" id="IPR051781">
    <property type="entry name" value="Metallo-dep_Hydrolase"/>
</dbReference>
<dbReference type="Gene3D" id="3.30.110.90">
    <property type="entry name" value="Amidohydrolase"/>
    <property type="match status" value="1"/>
</dbReference>